<dbReference type="InterPro" id="IPR008397">
    <property type="entry name" value="Alginate_lyase_dom"/>
</dbReference>
<dbReference type="InterPro" id="IPR006311">
    <property type="entry name" value="TAT_signal"/>
</dbReference>
<dbReference type="InterPro" id="IPR008929">
    <property type="entry name" value="Chondroitin_lyas"/>
</dbReference>
<evidence type="ECO:0000256" key="2">
    <source>
        <dbReference type="ARBA" id="ARBA00023239"/>
    </source>
</evidence>
<dbReference type="GO" id="GO:0016829">
    <property type="term" value="F:lyase activity"/>
    <property type="evidence" value="ECO:0007669"/>
    <property type="project" value="UniProtKB-KW"/>
</dbReference>
<dbReference type="PROSITE" id="PS51318">
    <property type="entry name" value="TAT"/>
    <property type="match status" value="1"/>
</dbReference>
<gene>
    <name evidence="4" type="ORF">SSP24_41500</name>
</gene>
<reference evidence="4 5" key="1">
    <citation type="submission" date="2019-06" db="EMBL/GenBank/DDBJ databases">
        <title>Whole genome shotgun sequence of Streptomyces spinoverrucosus NBRC 14228.</title>
        <authorList>
            <person name="Hosoyama A."/>
            <person name="Uohara A."/>
            <person name="Ohji S."/>
            <person name="Ichikawa N."/>
        </authorList>
    </citation>
    <scope>NUCLEOTIDE SEQUENCE [LARGE SCALE GENOMIC DNA]</scope>
    <source>
        <strain evidence="4 5">NBRC 14228</strain>
    </source>
</reference>
<accession>A0A4Y3VK38</accession>
<keyword evidence="2" id="KW-0456">Lyase</keyword>
<sequence>MSRNHLPPLDQGTPQRLHTELLSRRGILRAAGGLGLAGALGAASLPSADAAGKRHGVRNLALAAAPTVWNHPGGIHHPGDINRAKVRVASRIEPWYSGWQRLTANAHSASTWKANPQETVYRGGSYQNYAILYNDIAAAYQNTLRWLISGDTAHADCAAAICNAWSSTLTTITGSTDAILAAGIYGWQFANVGELLRDYSAFDLEAFQQMMLDVFYPINHGFLRDHNFTCITHYWANWDLCNIASILAIAILCEDGGKFDEAVTYFQSGAGNGSLAHAVPYLYTDDDGYALGQWQESGRDQGHTLMGMGQMGAICEMAYNQGVDLYGYDNNRFFKAAQYVAKYNLGLDVPYTTYSWGSGTNCAYNEQTAISAAGRGGIRPVWAMLHYHYNRIKRLDDKYIAAMSSDLVGIEGGGGDYGSTSGGYDQLGFGQLMYAK</sequence>
<proteinExistence type="predicted"/>
<feature type="domain" description="Alginate lyase" evidence="3">
    <location>
        <begin position="134"/>
        <end position="343"/>
    </location>
</feature>
<dbReference type="EMBL" id="BJND01000028">
    <property type="protein sequence ID" value="GEC06495.1"/>
    <property type="molecule type" value="Genomic_DNA"/>
</dbReference>
<dbReference type="AlphaFoldDB" id="A0A4Y3VK38"/>
<protein>
    <submittedName>
        <fullName evidence="4">Membrane protein</fullName>
    </submittedName>
</protein>
<organism evidence="4 5">
    <name type="scientific">Streptomyces spinoverrucosus</name>
    <dbReference type="NCBI Taxonomy" id="284043"/>
    <lineage>
        <taxon>Bacteria</taxon>
        <taxon>Bacillati</taxon>
        <taxon>Actinomycetota</taxon>
        <taxon>Actinomycetes</taxon>
        <taxon>Kitasatosporales</taxon>
        <taxon>Streptomycetaceae</taxon>
        <taxon>Streptomyces</taxon>
    </lineage>
</organism>
<dbReference type="Gene3D" id="1.50.10.100">
    <property type="entry name" value="Chondroitin AC/alginate lyase"/>
    <property type="match status" value="1"/>
</dbReference>
<evidence type="ECO:0000313" key="4">
    <source>
        <dbReference type="EMBL" id="GEC06495.1"/>
    </source>
</evidence>
<comment type="caution">
    <text evidence="4">The sequence shown here is derived from an EMBL/GenBank/DDBJ whole genome shotgun (WGS) entry which is preliminary data.</text>
</comment>
<dbReference type="OrthoDB" id="3862295at2"/>
<evidence type="ECO:0000259" key="3">
    <source>
        <dbReference type="Pfam" id="PF05426"/>
    </source>
</evidence>
<evidence type="ECO:0000256" key="1">
    <source>
        <dbReference type="ARBA" id="ARBA00022729"/>
    </source>
</evidence>
<dbReference type="Pfam" id="PF05426">
    <property type="entry name" value="Alginate_lyase"/>
    <property type="match status" value="1"/>
</dbReference>
<keyword evidence="5" id="KW-1185">Reference proteome</keyword>
<dbReference type="SUPFAM" id="SSF48230">
    <property type="entry name" value="Chondroitin AC/alginate lyase"/>
    <property type="match status" value="1"/>
</dbReference>
<keyword evidence="1" id="KW-0732">Signal</keyword>
<name>A0A4Y3VK38_9ACTN</name>
<dbReference type="RefSeq" id="WP_141311140.1">
    <property type="nucleotide sequence ID" value="NZ_BJND01000028.1"/>
</dbReference>
<evidence type="ECO:0000313" key="5">
    <source>
        <dbReference type="Proteomes" id="UP000317881"/>
    </source>
</evidence>
<dbReference type="GO" id="GO:0042597">
    <property type="term" value="C:periplasmic space"/>
    <property type="evidence" value="ECO:0007669"/>
    <property type="project" value="InterPro"/>
</dbReference>
<dbReference type="Proteomes" id="UP000317881">
    <property type="component" value="Unassembled WGS sequence"/>
</dbReference>